<dbReference type="Gene3D" id="3.80.10.10">
    <property type="entry name" value="Ribonuclease Inhibitor"/>
    <property type="match status" value="1"/>
</dbReference>
<feature type="compositionally biased region" description="Basic and acidic residues" evidence="2">
    <location>
        <begin position="1"/>
        <end position="12"/>
    </location>
</feature>
<feature type="domain" description="Disease resistance protein At4g27190-like leucine-rich repeats" evidence="3">
    <location>
        <begin position="265"/>
        <end position="331"/>
    </location>
</feature>
<dbReference type="SUPFAM" id="SSF52047">
    <property type="entry name" value="RNI-like"/>
    <property type="match status" value="1"/>
</dbReference>
<dbReference type="PANTHER" id="PTHR33463">
    <property type="entry name" value="NB-ARC DOMAIN-CONTAINING PROTEIN-RELATED"/>
    <property type="match status" value="1"/>
</dbReference>
<evidence type="ECO:0000313" key="5">
    <source>
        <dbReference type="Proteomes" id="UP000593564"/>
    </source>
</evidence>
<evidence type="ECO:0000259" key="3">
    <source>
        <dbReference type="Pfam" id="PF23247"/>
    </source>
</evidence>
<dbReference type="InterPro" id="IPR057135">
    <property type="entry name" value="At4g27190-like_LRR"/>
</dbReference>
<accession>A0A7J7GLH2</accession>
<feature type="compositionally biased region" description="Polar residues" evidence="2">
    <location>
        <begin position="13"/>
        <end position="22"/>
    </location>
</feature>
<proteinExistence type="predicted"/>
<dbReference type="InterPro" id="IPR050905">
    <property type="entry name" value="Plant_NBS-LRR"/>
</dbReference>
<comment type="caution">
    <text evidence="4">The sequence shown here is derived from an EMBL/GenBank/DDBJ whole genome shotgun (WGS) entry which is preliminary data.</text>
</comment>
<sequence length="449" mass="51952">MHSSLEPEKLRSSEPQNPDFSKSLFSSQSRITFGFSINTWFSPKTRESYSSVVDSEEFEPEALVESGVAHQKDDSVLEELYLGSSFNDVNRIEETKATFTELCRLSNFTTLVIYLERFAYWPRDLVLMNLKAFAITTGIRTRYLFERMIGTRDCRDYQLQNQLSLEDLHKSDLMESGFKNLFKITKILGITRAIGVKNVGYELDKDGFKKLTELLLKDCQDLEYVICTTDGVSVPQIAFPVLQWLRLDNLDKLKKICRGQLPEEAFSELKWLELRNLPALTHLWKGPTQLVRLRNLTSLKLKRCDKLESMLSLSIARDLMQLQRLDVSKCRKMEVLISSEEGDQNEIASTTTDKIEFPKLKRLYLKRLPSFSAICKAMNGIELLQLNELTLSQLPKLNSFCNTSDSNYDTIQPLFNKVCFSNLSLFIYLFKFHCSRVSINFIYYFAIFI</sequence>
<name>A0A7J7GLH2_CAMSI</name>
<feature type="region of interest" description="Disordered" evidence="2">
    <location>
        <begin position="1"/>
        <end position="22"/>
    </location>
</feature>
<dbReference type="AlphaFoldDB" id="A0A7J7GLH2"/>
<dbReference type="PANTHER" id="PTHR33463:SF198">
    <property type="entry name" value="RPP4C3"/>
    <property type="match status" value="1"/>
</dbReference>
<dbReference type="Proteomes" id="UP000593564">
    <property type="component" value="Unassembled WGS sequence"/>
</dbReference>
<keyword evidence="5" id="KW-1185">Reference proteome</keyword>
<gene>
    <name evidence="4" type="ORF">HYC85_022514</name>
</gene>
<protein>
    <recommendedName>
        <fullName evidence="3">Disease resistance protein At4g27190-like leucine-rich repeats domain-containing protein</fullName>
    </recommendedName>
</protein>
<evidence type="ECO:0000256" key="1">
    <source>
        <dbReference type="ARBA" id="ARBA00022821"/>
    </source>
</evidence>
<evidence type="ECO:0000313" key="4">
    <source>
        <dbReference type="EMBL" id="KAF5941347.1"/>
    </source>
</evidence>
<reference evidence="5" key="1">
    <citation type="journal article" date="2020" name="Nat. Commun.">
        <title>Genome assembly of wild tea tree DASZ reveals pedigree and selection history of tea varieties.</title>
        <authorList>
            <person name="Zhang W."/>
            <person name="Zhang Y."/>
            <person name="Qiu H."/>
            <person name="Guo Y."/>
            <person name="Wan H."/>
            <person name="Zhang X."/>
            <person name="Scossa F."/>
            <person name="Alseekh S."/>
            <person name="Zhang Q."/>
            <person name="Wang P."/>
            <person name="Xu L."/>
            <person name="Schmidt M.H."/>
            <person name="Jia X."/>
            <person name="Li D."/>
            <person name="Zhu A."/>
            <person name="Guo F."/>
            <person name="Chen W."/>
            <person name="Ni D."/>
            <person name="Usadel B."/>
            <person name="Fernie A.R."/>
            <person name="Wen W."/>
        </authorList>
    </citation>
    <scope>NUCLEOTIDE SEQUENCE [LARGE SCALE GENOMIC DNA]</scope>
    <source>
        <strain evidence="5">cv. G240</strain>
    </source>
</reference>
<keyword evidence="1" id="KW-0611">Plant defense</keyword>
<reference evidence="4 5" key="2">
    <citation type="submission" date="2020-07" db="EMBL/GenBank/DDBJ databases">
        <title>Genome assembly of wild tea tree DASZ reveals pedigree and selection history of tea varieties.</title>
        <authorList>
            <person name="Zhang W."/>
        </authorList>
    </citation>
    <scope>NUCLEOTIDE SEQUENCE [LARGE SCALE GENOMIC DNA]</scope>
    <source>
        <strain evidence="5">cv. G240</strain>
        <tissue evidence="4">Leaf</tissue>
    </source>
</reference>
<dbReference type="EMBL" id="JACBKZ010000010">
    <property type="protein sequence ID" value="KAF5941347.1"/>
    <property type="molecule type" value="Genomic_DNA"/>
</dbReference>
<dbReference type="InterPro" id="IPR032675">
    <property type="entry name" value="LRR_dom_sf"/>
</dbReference>
<evidence type="ECO:0000256" key="2">
    <source>
        <dbReference type="SAM" id="MobiDB-lite"/>
    </source>
</evidence>
<dbReference type="Pfam" id="PF23247">
    <property type="entry name" value="LRR_RPS2"/>
    <property type="match status" value="1"/>
</dbReference>
<organism evidence="4 5">
    <name type="scientific">Camellia sinensis</name>
    <name type="common">Tea plant</name>
    <name type="synonym">Thea sinensis</name>
    <dbReference type="NCBI Taxonomy" id="4442"/>
    <lineage>
        <taxon>Eukaryota</taxon>
        <taxon>Viridiplantae</taxon>
        <taxon>Streptophyta</taxon>
        <taxon>Embryophyta</taxon>
        <taxon>Tracheophyta</taxon>
        <taxon>Spermatophyta</taxon>
        <taxon>Magnoliopsida</taxon>
        <taxon>eudicotyledons</taxon>
        <taxon>Gunneridae</taxon>
        <taxon>Pentapetalae</taxon>
        <taxon>asterids</taxon>
        <taxon>Ericales</taxon>
        <taxon>Theaceae</taxon>
        <taxon>Camellia</taxon>
    </lineage>
</organism>